<evidence type="ECO:0000313" key="2">
    <source>
        <dbReference type="Proteomes" id="UP001151532"/>
    </source>
</evidence>
<reference evidence="1" key="1">
    <citation type="submission" date="2022-11" db="EMBL/GenBank/DDBJ databases">
        <authorList>
            <person name="Hyden B.L."/>
            <person name="Feng K."/>
            <person name="Yates T."/>
            <person name="Jawdy S."/>
            <person name="Smart L.B."/>
            <person name="Muchero W."/>
        </authorList>
    </citation>
    <scope>NUCLEOTIDE SEQUENCE</scope>
    <source>
        <tissue evidence="1">Shoot tip</tissue>
    </source>
</reference>
<dbReference type="Proteomes" id="UP001151532">
    <property type="component" value="Chromosome 6"/>
</dbReference>
<proteinExistence type="predicted"/>
<dbReference type="AlphaFoldDB" id="A0A9Q0T245"/>
<accession>A0A9Q0T245</accession>
<gene>
    <name evidence="1" type="ORF">OIU79_011357</name>
</gene>
<organism evidence="1 2">
    <name type="scientific">Salix purpurea</name>
    <name type="common">Purple osier willow</name>
    <dbReference type="NCBI Taxonomy" id="77065"/>
    <lineage>
        <taxon>Eukaryota</taxon>
        <taxon>Viridiplantae</taxon>
        <taxon>Streptophyta</taxon>
        <taxon>Embryophyta</taxon>
        <taxon>Tracheophyta</taxon>
        <taxon>Spermatophyta</taxon>
        <taxon>Magnoliopsida</taxon>
        <taxon>eudicotyledons</taxon>
        <taxon>Gunneridae</taxon>
        <taxon>Pentapetalae</taxon>
        <taxon>rosids</taxon>
        <taxon>fabids</taxon>
        <taxon>Malpighiales</taxon>
        <taxon>Salicaceae</taxon>
        <taxon>Saliceae</taxon>
        <taxon>Salix</taxon>
    </lineage>
</organism>
<sequence>MWSLQPYAYCRRVKTSHPLRSCLVYICIIFNWGKASVNNRLFYVLIPGRQKKSSIMKKDALCPIRTVETLLLLQVSTFFRISLG</sequence>
<comment type="caution">
    <text evidence="1">The sequence shown here is derived from an EMBL/GenBank/DDBJ whole genome shotgun (WGS) entry which is preliminary data.</text>
</comment>
<keyword evidence="2" id="KW-1185">Reference proteome</keyword>
<protein>
    <submittedName>
        <fullName evidence="1">Uncharacterized protein</fullName>
    </submittedName>
</protein>
<evidence type="ECO:0000313" key="1">
    <source>
        <dbReference type="EMBL" id="KAJ6697785.1"/>
    </source>
</evidence>
<reference evidence="1" key="2">
    <citation type="journal article" date="2023" name="Int. J. Mol. Sci.">
        <title>De Novo Assembly and Annotation of 11 Diverse Shrub Willow (Salix) Genomes Reveals Novel Gene Organization in Sex-Linked Regions.</title>
        <authorList>
            <person name="Hyden B."/>
            <person name="Feng K."/>
            <person name="Yates T.B."/>
            <person name="Jawdy S."/>
            <person name="Cereghino C."/>
            <person name="Smart L.B."/>
            <person name="Muchero W."/>
        </authorList>
    </citation>
    <scope>NUCLEOTIDE SEQUENCE</scope>
    <source>
        <tissue evidence="1">Shoot tip</tissue>
    </source>
</reference>
<name>A0A9Q0T245_SALPP</name>
<dbReference type="EMBL" id="JAPFFK010000017">
    <property type="protein sequence ID" value="KAJ6697785.1"/>
    <property type="molecule type" value="Genomic_DNA"/>
</dbReference>